<feature type="binding site" evidence="13">
    <location>
        <position position="97"/>
    </location>
    <ligand>
        <name>L-glutamine</name>
        <dbReference type="ChEBI" id="CHEBI:58359"/>
    </ligand>
</feature>
<protein>
    <recommendedName>
        <fullName evidence="3">asparagine synthase (glutamine-hydrolyzing)</fullName>
        <ecNumber evidence="3">6.3.5.4</ecNumber>
    </recommendedName>
    <alternativeName>
        <fullName evidence="10">Glutamine-dependent asparagine synthetase</fullName>
    </alternativeName>
</protein>
<dbReference type="AlphaFoldDB" id="A0A3A1YSC0"/>
<dbReference type="OrthoDB" id="9763290at2"/>
<evidence type="ECO:0000256" key="1">
    <source>
        <dbReference type="ARBA" id="ARBA00005187"/>
    </source>
</evidence>
<dbReference type="InterPro" id="IPR014729">
    <property type="entry name" value="Rossmann-like_a/b/a_fold"/>
</dbReference>
<organism evidence="16 17">
    <name type="scientific">Psittacicella hinzii</name>
    <dbReference type="NCBI Taxonomy" id="2028575"/>
    <lineage>
        <taxon>Bacteria</taxon>
        <taxon>Pseudomonadati</taxon>
        <taxon>Pseudomonadota</taxon>
        <taxon>Gammaproteobacteria</taxon>
        <taxon>Pasteurellales</taxon>
        <taxon>Psittacicellaceae</taxon>
        <taxon>Psittacicella</taxon>
    </lineage>
</organism>
<dbReference type="SUPFAM" id="SSF52402">
    <property type="entry name" value="Adenine nucleotide alpha hydrolases-like"/>
    <property type="match status" value="1"/>
</dbReference>
<dbReference type="GO" id="GO:0005524">
    <property type="term" value="F:ATP binding"/>
    <property type="evidence" value="ECO:0007669"/>
    <property type="project" value="UniProtKB-KW"/>
</dbReference>
<proteinExistence type="inferred from homology"/>
<comment type="pathway">
    <text evidence="1">Amino-acid biosynthesis; L-asparagine biosynthesis; L-asparagine from L-aspartate (L-Gln route): step 1/1.</text>
</comment>
<comment type="caution">
    <text evidence="16">The sequence shown here is derived from an EMBL/GenBank/DDBJ whole genome shotgun (WGS) entry which is preliminary data.</text>
</comment>
<dbReference type="Pfam" id="PF13537">
    <property type="entry name" value="GATase_7"/>
    <property type="match status" value="1"/>
</dbReference>
<dbReference type="InterPro" id="IPR001962">
    <property type="entry name" value="Asn_synthase"/>
</dbReference>
<feature type="domain" description="Glutamine amidotransferase type-2" evidence="15">
    <location>
        <begin position="2"/>
        <end position="186"/>
    </location>
</feature>
<dbReference type="GO" id="GO:0004066">
    <property type="term" value="F:asparagine synthase (glutamine-hydrolyzing) activity"/>
    <property type="evidence" value="ECO:0007669"/>
    <property type="project" value="UniProtKB-EC"/>
</dbReference>
<dbReference type="Gene3D" id="3.60.20.10">
    <property type="entry name" value="Glutamine Phosphoribosylpyrophosphate, subunit 1, domain 1"/>
    <property type="match status" value="1"/>
</dbReference>
<dbReference type="SUPFAM" id="SSF56235">
    <property type="entry name" value="N-terminal nucleophile aminohydrolases (Ntn hydrolases)"/>
    <property type="match status" value="1"/>
</dbReference>
<evidence type="ECO:0000256" key="8">
    <source>
        <dbReference type="ARBA" id="ARBA00022888"/>
    </source>
</evidence>
<dbReference type="NCBIfam" id="NF006949">
    <property type="entry name" value="PRK09431.1"/>
    <property type="match status" value="1"/>
</dbReference>
<dbReference type="Proteomes" id="UP000265916">
    <property type="component" value="Unassembled WGS sequence"/>
</dbReference>
<dbReference type="CDD" id="cd01991">
    <property type="entry name" value="Asn_synthase_B_C"/>
    <property type="match status" value="1"/>
</dbReference>
<evidence type="ECO:0000256" key="7">
    <source>
        <dbReference type="ARBA" id="ARBA00022840"/>
    </source>
</evidence>
<keyword evidence="6 13" id="KW-0547">Nucleotide-binding</keyword>
<dbReference type="GO" id="GO:0005829">
    <property type="term" value="C:cytosol"/>
    <property type="evidence" value="ECO:0007669"/>
    <property type="project" value="TreeGrafter"/>
</dbReference>
<evidence type="ECO:0000313" key="17">
    <source>
        <dbReference type="Proteomes" id="UP000265916"/>
    </source>
</evidence>
<dbReference type="EMBL" id="NRJG01000036">
    <property type="protein sequence ID" value="RIY39284.1"/>
    <property type="molecule type" value="Genomic_DNA"/>
</dbReference>
<evidence type="ECO:0000256" key="6">
    <source>
        <dbReference type="ARBA" id="ARBA00022741"/>
    </source>
</evidence>
<keyword evidence="7 13" id="KW-0067">ATP-binding</keyword>
<dbReference type="RefSeq" id="WP_119530524.1">
    <property type="nucleotide sequence ID" value="NZ_JBHSSP010000006.1"/>
</dbReference>
<evidence type="ECO:0000313" key="16">
    <source>
        <dbReference type="EMBL" id="RIY39284.1"/>
    </source>
</evidence>
<comment type="similarity">
    <text evidence="2">Belongs to the asparagine synthetase family.</text>
</comment>
<keyword evidence="4" id="KW-0436">Ligase</keyword>
<dbReference type="NCBIfam" id="TIGR01536">
    <property type="entry name" value="asn_synth_AEB"/>
    <property type="match status" value="1"/>
</dbReference>
<dbReference type="InterPro" id="IPR006426">
    <property type="entry name" value="Asn_synth_AEB"/>
</dbReference>
<evidence type="ECO:0000256" key="9">
    <source>
        <dbReference type="ARBA" id="ARBA00022962"/>
    </source>
</evidence>
<dbReference type="PANTHER" id="PTHR11772">
    <property type="entry name" value="ASPARAGINE SYNTHETASE"/>
    <property type="match status" value="1"/>
</dbReference>
<dbReference type="Gene3D" id="3.40.50.620">
    <property type="entry name" value="HUPs"/>
    <property type="match status" value="1"/>
</dbReference>
<name>A0A3A1YSC0_9GAMM</name>
<evidence type="ECO:0000256" key="5">
    <source>
        <dbReference type="ARBA" id="ARBA00022605"/>
    </source>
</evidence>
<evidence type="ECO:0000256" key="10">
    <source>
        <dbReference type="ARBA" id="ARBA00030234"/>
    </source>
</evidence>
<dbReference type="Pfam" id="PF00733">
    <property type="entry name" value="Asn_synthase"/>
    <property type="match status" value="2"/>
</dbReference>
<keyword evidence="17" id="KW-1185">Reference proteome</keyword>
<sequence length="531" mass="59725">MCGFVFNSATMDKVEVFQQASASLTHRGPDNYQFSQDACGTWGFHRLSIMDLSAAGNQPFKHGNTEAVCNGEIYNFHQIRNFLEKYNPDFKFTSGSDCEVLIPAYKALGADYMVRMLDGEFALVLVDADTNTLLAARDPMGIRPLFYGYDKETGKIAFCSEAKGLIPFCNDVNPFPPGHYYLNGEIICYNDLSNPRQISTDDFAQATTKIRSLLETAVEKRLESDAPIGYLLSGGLDSSLVCAIATKKLGKKIKTFAVGMDVNPIDLKYAKEVAEYLGTEHHEIIMTRDQVLESLEKVIYHLETWDITTIRASMGMYLICKWIRENTDLKVLLTGECSDELFGYKYTDYAPTPAAFQDEAAKRVRELYMYDVLRADRCLAANSLEARVPFADTDFVQYVMSINPALKMNTYGKGKYLLRAAFEGTDYLPHDILYREKAAFSDAVGHSMVDDLKAYAESKYSDADLAAAKDKYPHGTPFTKESLLYRDIFEKFFPGQGHLIKDFWMPNKEWVGAEVNDPSARVLKNYGDSGK</sequence>
<gene>
    <name evidence="16" type="ORF">CKF58_02460</name>
</gene>
<dbReference type="GO" id="GO:0006529">
    <property type="term" value="P:asparagine biosynthetic process"/>
    <property type="evidence" value="ECO:0007669"/>
    <property type="project" value="UniProtKB-KW"/>
</dbReference>
<dbReference type="InterPro" id="IPR017932">
    <property type="entry name" value="GATase_2_dom"/>
</dbReference>
<evidence type="ECO:0000256" key="12">
    <source>
        <dbReference type="PIRSR" id="PIRSR001589-1"/>
    </source>
</evidence>
<comment type="catalytic activity">
    <reaction evidence="11">
        <text>L-aspartate + L-glutamine + ATP + H2O = L-asparagine + L-glutamate + AMP + diphosphate + H(+)</text>
        <dbReference type="Rhea" id="RHEA:12228"/>
        <dbReference type="ChEBI" id="CHEBI:15377"/>
        <dbReference type="ChEBI" id="CHEBI:15378"/>
        <dbReference type="ChEBI" id="CHEBI:29985"/>
        <dbReference type="ChEBI" id="CHEBI:29991"/>
        <dbReference type="ChEBI" id="CHEBI:30616"/>
        <dbReference type="ChEBI" id="CHEBI:33019"/>
        <dbReference type="ChEBI" id="CHEBI:58048"/>
        <dbReference type="ChEBI" id="CHEBI:58359"/>
        <dbReference type="ChEBI" id="CHEBI:456215"/>
        <dbReference type="EC" id="6.3.5.4"/>
    </reaction>
</comment>
<evidence type="ECO:0000256" key="11">
    <source>
        <dbReference type="ARBA" id="ARBA00048741"/>
    </source>
</evidence>
<evidence type="ECO:0000256" key="13">
    <source>
        <dbReference type="PIRSR" id="PIRSR001589-2"/>
    </source>
</evidence>
<evidence type="ECO:0000256" key="4">
    <source>
        <dbReference type="ARBA" id="ARBA00022598"/>
    </source>
</evidence>
<reference evidence="16 17" key="1">
    <citation type="submission" date="2017-08" db="EMBL/GenBank/DDBJ databases">
        <title>Reclassification of Bisgaard taxon 37 and 44.</title>
        <authorList>
            <person name="Christensen H."/>
        </authorList>
    </citation>
    <scope>NUCLEOTIDE SEQUENCE [LARGE SCALE GENOMIC DNA]</scope>
    <source>
        <strain evidence="16 17">111</strain>
    </source>
</reference>
<dbReference type="EC" id="6.3.5.4" evidence="3"/>
<feature type="binding site" evidence="13">
    <location>
        <position position="231"/>
    </location>
    <ligand>
        <name>ATP</name>
        <dbReference type="ChEBI" id="CHEBI:30616"/>
    </ligand>
</feature>
<dbReference type="InterPro" id="IPR029055">
    <property type="entry name" value="Ntn_hydrolases_N"/>
</dbReference>
<feature type="binding site" evidence="13">
    <location>
        <position position="258"/>
    </location>
    <ligand>
        <name>ATP</name>
        <dbReference type="ChEBI" id="CHEBI:30616"/>
    </ligand>
</feature>
<feature type="active site" description="For GATase activity" evidence="12">
    <location>
        <position position="2"/>
    </location>
</feature>
<keyword evidence="5 12" id="KW-0028">Amino-acid biosynthesis</keyword>
<accession>A0A3A1YSC0</accession>
<dbReference type="InterPro" id="IPR050795">
    <property type="entry name" value="Asn_Synthetase"/>
</dbReference>
<keyword evidence="9 12" id="KW-0315">Glutamine amidotransferase</keyword>
<dbReference type="PROSITE" id="PS51278">
    <property type="entry name" value="GATASE_TYPE_2"/>
    <property type="match status" value="1"/>
</dbReference>
<evidence type="ECO:0000256" key="14">
    <source>
        <dbReference type="PIRSR" id="PIRSR001589-3"/>
    </source>
</evidence>
<feature type="site" description="Important for beta-aspartyl-AMP intermediate formation" evidence="14">
    <location>
        <position position="336"/>
    </location>
</feature>
<evidence type="ECO:0000256" key="2">
    <source>
        <dbReference type="ARBA" id="ARBA00005752"/>
    </source>
</evidence>
<dbReference type="PIRSF" id="PIRSF001589">
    <property type="entry name" value="Asn_synthetase_glu-h"/>
    <property type="match status" value="1"/>
</dbReference>
<evidence type="ECO:0000256" key="3">
    <source>
        <dbReference type="ARBA" id="ARBA00012737"/>
    </source>
</evidence>
<evidence type="ECO:0000259" key="15">
    <source>
        <dbReference type="PROSITE" id="PS51278"/>
    </source>
</evidence>
<dbReference type="CDD" id="cd00712">
    <property type="entry name" value="AsnB"/>
    <property type="match status" value="1"/>
</dbReference>
<dbReference type="InterPro" id="IPR033738">
    <property type="entry name" value="AsnB_N"/>
</dbReference>
<dbReference type="PANTHER" id="PTHR11772:SF23">
    <property type="entry name" value="ASPARAGINE SYNTHETASE [GLUTAMINE-HYDROLYZING]"/>
    <property type="match status" value="1"/>
</dbReference>
<keyword evidence="8 12" id="KW-0061">Asparagine biosynthesis</keyword>